<accession>A0A344UNF2</accession>
<name>A0A344UNF2_9NEIS</name>
<evidence type="ECO:0000313" key="3">
    <source>
        <dbReference type="Proteomes" id="UP000252038"/>
    </source>
</evidence>
<organism evidence="2 3">
    <name type="scientific">Chromobacterium phragmitis</name>
    <dbReference type="NCBI Taxonomy" id="2202141"/>
    <lineage>
        <taxon>Bacteria</taxon>
        <taxon>Pseudomonadati</taxon>
        <taxon>Pseudomonadota</taxon>
        <taxon>Betaproteobacteria</taxon>
        <taxon>Neisseriales</taxon>
        <taxon>Chromobacteriaceae</taxon>
        <taxon>Chromobacterium</taxon>
    </lineage>
</organism>
<feature type="chain" id="PRO_5017070822" description="Outer membrane protein beta-barrel domain-containing protein" evidence="1">
    <location>
        <begin position="23"/>
        <end position="159"/>
    </location>
</feature>
<sequence length="159" mass="17135">MSMNRNALLVVGLTLLACRAHADDFSLLLFGASVHHGCSTCNLNQDNPGAGAEWAFSGDQDSGRWFARAGAYKDSFRKDANFVTLGWRREWQVFGPVAAGIGLQAGYLHGSGHNGPAALPTLSLGTKSFALEVGYLPRVNVGSHHPKTSVTTFNLRWTF</sequence>
<dbReference type="Proteomes" id="UP000252038">
    <property type="component" value="Chromosome"/>
</dbReference>
<proteinExistence type="predicted"/>
<dbReference type="AlphaFoldDB" id="A0A344UNF2"/>
<evidence type="ECO:0000256" key="1">
    <source>
        <dbReference type="SAM" id="SignalP"/>
    </source>
</evidence>
<evidence type="ECO:0000313" key="2">
    <source>
        <dbReference type="EMBL" id="AXE36800.1"/>
    </source>
</evidence>
<gene>
    <name evidence="2" type="ORF">DK843_22380</name>
</gene>
<dbReference type="Gene3D" id="2.40.160.20">
    <property type="match status" value="1"/>
</dbReference>
<dbReference type="EMBL" id="CP029554">
    <property type="protein sequence ID" value="AXE36800.1"/>
    <property type="molecule type" value="Genomic_DNA"/>
</dbReference>
<reference evidence="2 3" key="1">
    <citation type="submission" date="2018-05" db="EMBL/GenBank/DDBJ databases">
        <title>Genome sequencing, assembly and analysis of the novel insecticidal bacterium, Chromobacterium phragmitis.</title>
        <authorList>
            <person name="Sparks M.E."/>
            <person name="Blackburn M.B."/>
            <person name="Gundersen-Rindal D.E."/>
        </authorList>
    </citation>
    <scope>NUCLEOTIDE SEQUENCE [LARGE SCALE GENOMIC DNA]</scope>
    <source>
        <strain evidence="2">IIBBL 274-1</strain>
    </source>
</reference>
<protein>
    <recommendedName>
        <fullName evidence="4">Outer membrane protein beta-barrel domain-containing protein</fullName>
    </recommendedName>
</protein>
<keyword evidence="1" id="KW-0732">Signal</keyword>
<evidence type="ECO:0008006" key="4">
    <source>
        <dbReference type="Google" id="ProtNLM"/>
    </source>
</evidence>
<dbReference type="KEGG" id="chrb:DK843_22380"/>
<feature type="signal peptide" evidence="1">
    <location>
        <begin position="1"/>
        <end position="22"/>
    </location>
</feature>
<dbReference type="PROSITE" id="PS51257">
    <property type="entry name" value="PROKAR_LIPOPROTEIN"/>
    <property type="match status" value="1"/>
</dbReference>